<dbReference type="EMBL" id="FJUX01000068">
    <property type="protein sequence ID" value="CZT04346.1"/>
    <property type="molecule type" value="Genomic_DNA"/>
</dbReference>
<evidence type="ECO:0000313" key="2">
    <source>
        <dbReference type="Proteomes" id="UP000178912"/>
    </source>
</evidence>
<sequence length="180" mass="20433">MGQHSSSMGQQHSTRQLFNSGTATSSIAPEFFFHLFPNVPLELKTLIWEYAEASSRGFEFNFKGSDKDFKVFNLYDTFRRYALREFEPLPLELTYTERNRTYRELTIFGSSSILYARKKSLPASGAASVRSVAVSGLLEIATIWDYGNINTLTRRRYEAILLEKRSGPATLISASSVLYT</sequence>
<accession>A0A1E1L1H3</accession>
<organism evidence="1 2">
    <name type="scientific">Rhynchosporium agropyri</name>
    <dbReference type="NCBI Taxonomy" id="914238"/>
    <lineage>
        <taxon>Eukaryota</taxon>
        <taxon>Fungi</taxon>
        <taxon>Dikarya</taxon>
        <taxon>Ascomycota</taxon>
        <taxon>Pezizomycotina</taxon>
        <taxon>Leotiomycetes</taxon>
        <taxon>Helotiales</taxon>
        <taxon>Ploettnerulaceae</taxon>
        <taxon>Rhynchosporium</taxon>
    </lineage>
</organism>
<dbReference type="AlphaFoldDB" id="A0A1E1L1H3"/>
<proteinExistence type="predicted"/>
<dbReference type="Proteomes" id="UP000178912">
    <property type="component" value="Unassembled WGS sequence"/>
</dbReference>
<reference evidence="2" key="1">
    <citation type="submission" date="2016-03" db="EMBL/GenBank/DDBJ databases">
        <authorList>
            <person name="Guldener U."/>
        </authorList>
    </citation>
    <scope>NUCLEOTIDE SEQUENCE [LARGE SCALE GENOMIC DNA]</scope>
    <source>
        <strain evidence="2">04CH-RAC-A.6.1</strain>
    </source>
</reference>
<dbReference type="OrthoDB" id="3469466at2759"/>
<protein>
    <submittedName>
        <fullName evidence="1">Uncharacterized protein</fullName>
    </submittedName>
</protein>
<evidence type="ECO:0000313" key="1">
    <source>
        <dbReference type="EMBL" id="CZT04346.1"/>
    </source>
</evidence>
<keyword evidence="2" id="KW-1185">Reference proteome</keyword>
<name>A0A1E1L1H3_9HELO</name>
<gene>
    <name evidence="1" type="ORF">RAG0_10847</name>
</gene>